<evidence type="ECO:0000256" key="1">
    <source>
        <dbReference type="SAM" id="MobiDB-lite"/>
    </source>
</evidence>
<feature type="compositionally biased region" description="Basic and acidic residues" evidence="1">
    <location>
        <begin position="246"/>
        <end position="265"/>
    </location>
</feature>
<gene>
    <name evidence="2" type="ORF">GCM10007100_38970</name>
</gene>
<reference evidence="2" key="1">
    <citation type="journal article" date="2014" name="Int. J. Syst. Evol. Microbiol.">
        <title>Complete genome sequence of Corynebacterium casei LMG S-19264T (=DSM 44701T), isolated from a smear-ripened cheese.</title>
        <authorList>
            <consortium name="US DOE Joint Genome Institute (JGI-PGF)"/>
            <person name="Walter F."/>
            <person name="Albersmeier A."/>
            <person name="Kalinowski J."/>
            <person name="Ruckert C."/>
        </authorList>
    </citation>
    <scope>NUCLEOTIDE SEQUENCE</scope>
    <source>
        <strain evidence="2">KCTC 12988</strain>
    </source>
</reference>
<sequence length="265" mass="29525">MFSQKEFIAASRQFVCVRLESYESEEHQKMVRKFLGGSFANTAFAILAPDGETQLSRSGRSPHVLLGRRGRTEDAAPAEVIQELTRIAANYQPKGNASEATLPDFHTTRQALNVAAGDQRLLVLTVASGRSLLMAKTTLRTVLNDSELIGRFHHDFAEKESAPEWTKLLEGEKETSGFLVIAPDSFGLKGKVMAQLPLTASVDILKNTLIAKNKIYSNETERTNYSEHVREGRQKKVYFPNAMPYGEDRDGDGVIDKRAERGPRR</sequence>
<accession>A0A918TYZ4</accession>
<comment type="caution">
    <text evidence="2">The sequence shown here is derived from an EMBL/GenBank/DDBJ whole genome shotgun (WGS) entry which is preliminary data.</text>
</comment>
<evidence type="ECO:0000313" key="2">
    <source>
        <dbReference type="EMBL" id="GHC67167.1"/>
    </source>
</evidence>
<dbReference type="Proteomes" id="UP000644507">
    <property type="component" value="Unassembled WGS sequence"/>
</dbReference>
<organism evidence="2 3">
    <name type="scientific">Roseibacillus persicicus</name>
    <dbReference type="NCBI Taxonomy" id="454148"/>
    <lineage>
        <taxon>Bacteria</taxon>
        <taxon>Pseudomonadati</taxon>
        <taxon>Verrucomicrobiota</taxon>
        <taxon>Verrucomicrobiia</taxon>
        <taxon>Verrucomicrobiales</taxon>
        <taxon>Verrucomicrobiaceae</taxon>
        <taxon>Roseibacillus</taxon>
    </lineage>
</organism>
<proteinExistence type="predicted"/>
<name>A0A918TYZ4_9BACT</name>
<protein>
    <submittedName>
        <fullName evidence="2">Uncharacterized protein</fullName>
    </submittedName>
</protein>
<dbReference type="EMBL" id="BMXI01000023">
    <property type="protein sequence ID" value="GHC67167.1"/>
    <property type="molecule type" value="Genomic_DNA"/>
</dbReference>
<dbReference type="RefSeq" id="WP_189574219.1">
    <property type="nucleotide sequence ID" value="NZ_BMXI01000023.1"/>
</dbReference>
<keyword evidence="3" id="KW-1185">Reference proteome</keyword>
<reference evidence="2" key="2">
    <citation type="submission" date="2020-09" db="EMBL/GenBank/DDBJ databases">
        <authorList>
            <person name="Sun Q."/>
            <person name="Kim S."/>
        </authorList>
    </citation>
    <scope>NUCLEOTIDE SEQUENCE</scope>
    <source>
        <strain evidence="2">KCTC 12988</strain>
    </source>
</reference>
<dbReference type="AlphaFoldDB" id="A0A918TYZ4"/>
<evidence type="ECO:0000313" key="3">
    <source>
        <dbReference type="Proteomes" id="UP000644507"/>
    </source>
</evidence>
<feature type="region of interest" description="Disordered" evidence="1">
    <location>
        <begin position="241"/>
        <end position="265"/>
    </location>
</feature>